<evidence type="ECO:0000313" key="3">
    <source>
        <dbReference type="EMBL" id="SDC07243.1"/>
    </source>
</evidence>
<evidence type="ECO:0000256" key="1">
    <source>
        <dbReference type="ARBA" id="ARBA00023163"/>
    </source>
</evidence>
<dbReference type="InterPro" id="IPR036735">
    <property type="entry name" value="NGN_dom_sf"/>
</dbReference>
<evidence type="ECO:0000259" key="2">
    <source>
        <dbReference type="Pfam" id="PF02357"/>
    </source>
</evidence>
<dbReference type="EMBL" id="FMZW01000001">
    <property type="protein sequence ID" value="SDC07243.1"/>
    <property type="molecule type" value="Genomic_DNA"/>
</dbReference>
<protein>
    <submittedName>
        <fullName evidence="3">Transcriptional antiterminator NusG</fullName>
    </submittedName>
</protein>
<dbReference type="GO" id="GO:0006354">
    <property type="term" value="P:DNA-templated transcription elongation"/>
    <property type="evidence" value="ECO:0007669"/>
    <property type="project" value="InterPro"/>
</dbReference>
<gene>
    <name evidence="3" type="ORF">SAMN05216337_1001185</name>
</gene>
<dbReference type="InterPro" id="IPR006645">
    <property type="entry name" value="NGN-like_dom"/>
</dbReference>
<organism evidence="3 4">
    <name type="scientific">Bradyrhizobium brasilense</name>
    <dbReference type="NCBI Taxonomy" id="1419277"/>
    <lineage>
        <taxon>Bacteria</taxon>
        <taxon>Pseudomonadati</taxon>
        <taxon>Pseudomonadota</taxon>
        <taxon>Alphaproteobacteria</taxon>
        <taxon>Hyphomicrobiales</taxon>
        <taxon>Nitrobacteraceae</taxon>
        <taxon>Bradyrhizobium</taxon>
    </lineage>
</organism>
<sequence>MKPWLEELSPEVRAELARPVQTHDPRDAQIVADRSPKWHLLEVHEPAQQDVAKELVKRRFGIFVPEKRETIVSRGRKVERRQWLFPGYVFVFVWSIEQHWDRIARIVGVTQIVCSQPDLMGHQAKTVPGAKPCAVLTERSALTIDDEVIDYIRAIENGAQPMRKRRTRGKRVHDDDVIATYPASAFPDRLWMLDFEQRNQTLRKALGLS</sequence>
<dbReference type="Pfam" id="PF02357">
    <property type="entry name" value="NusG"/>
    <property type="match status" value="1"/>
</dbReference>
<accession>A0A1G6ILB3</accession>
<dbReference type="Proteomes" id="UP000199245">
    <property type="component" value="Unassembled WGS sequence"/>
</dbReference>
<dbReference type="RefSeq" id="WP_092077658.1">
    <property type="nucleotide sequence ID" value="NZ_FMZW01000001.1"/>
</dbReference>
<name>A0A1G6ILB3_9BRAD</name>
<keyword evidence="1" id="KW-0804">Transcription</keyword>
<proteinExistence type="predicted"/>
<dbReference type="SUPFAM" id="SSF82679">
    <property type="entry name" value="N-utilization substance G protein NusG, N-terminal domain"/>
    <property type="match status" value="1"/>
</dbReference>
<dbReference type="Gene3D" id="3.30.70.940">
    <property type="entry name" value="NusG, N-terminal domain"/>
    <property type="match status" value="1"/>
</dbReference>
<feature type="domain" description="NusG-like N-terminal" evidence="2">
    <location>
        <begin position="37"/>
        <end position="115"/>
    </location>
</feature>
<evidence type="ECO:0000313" key="4">
    <source>
        <dbReference type="Proteomes" id="UP000199245"/>
    </source>
</evidence>
<dbReference type="AlphaFoldDB" id="A0A1G6ILB3"/>
<reference evidence="3 4" key="1">
    <citation type="submission" date="2016-10" db="EMBL/GenBank/DDBJ databases">
        <authorList>
            <person name="de Groot N.N."/>
        </authorList>
    </citation>
    <scope>NUCLEOTIDE SEQUENCE [LARGE SCALE GENOMIC DNA]</scope>
    <source>
        <strain evidence="3 4">R5</strain>
    </source>
</reference>